<organism evidence="6 7">
    <name type="scientific">Youngiibacter multivorans</name>
    <dbReference type="NCBI Taxonomy" id="937251"/>
    <lineage>
        <taxon>Bacteria</taxon>
        <taxon>Bacillati</taxon>
        <taxon>Bacillota</taxon>
        <taxon>Clostridia</taxon>
        <taxon>Eubacteriales</taxon>
        <taxon>Clostridiaceae</taxon>
        <taxon>Youngiibacter</taxon>
    </lineage>
</organism>
<keyword evidence="4" id="KW-0460">Magnesium</keyword>
<dbReference type="GO" id="GO:0016787">
    <property type="term" value="F:hydrolase activity"/>
    <property type="evidence" value="ECO:0007669"/>
    <property type="project" value="UniProtKB-KW"/>
</dbReference>
<dbReference type="PANTHER" id="PTHR46193">
    <property type="entry name" value="6-PHOSPHOGLUCONATE PHOSPHATASE"/>
    <property type="match status" value="1"/>
</dbReference>
<dbReference type="InterPro" id="IPR006439">
    <property type="entry name" value="HAD-SF_hydro_IA"/>
</dbReference>
<dbReference type="InterPro" id="IPR041492">
    <property type="entry name" value="HAD_2"/>
</dbReference>
<keyword evidence="6" id="KW-0378">Hydrolase</keyword>
<keyword evidence="5" id="KW-0119">Carbohydrate metabolism</keyword>
<gene>
    <name evidence="6" type="ORF">J2Z34_001621</name>
</gene>
<comment type="cofactor">
    <cofactor evidence="1">
        <name>Mg(2+)</name>
        <dbReference type="ChEBI" id="CHEBI:18420"/>
    </cofactor>
</comment>
<dbReference type="EMBL" id="JAGGKC010000011">
    <property type="protein sequence ID" value="MBP1919134.1"/>
    <property type="molecule type" value="Genomic_DNA"/>
</dbReference>
<sequence>MDKLVIFDMDGLMVDTETVSFRAWHEVMKEIGVDFTRREFDFTLGKNNRDIAVIIKGIYGEDVPVDELFIKKINLAQRMIEEKLDPMPGLFELFDYLDKNGYGKVVATSSHRKRAEFIVEKLGLKDRIDGMVTGDQISKGKPDPEIFLKAAEIAGAKNENSIVLEDSRSGLQGAISAGMRCIFVPDFTEPDEEIVNTAFRIVQSLAEVPAVLEEASWMH</sequence>
<comment type="caution">
    <text evidence="6">The sequence shown here is derived from an EMBL/GenBank/DDBJ whole genome shotgun (WGS) entry which is preliminary data.</text>
</comment>
<dbReference type="Pfam" id="PF13419">
    <property type="entry name" value="HAD_2"/>
    <property type="match status" value="1"/>
</dbReference>
<dbReference type="NCBIfam" id="TIGR01509">
    <property type="entry name" value="HAD-SF-IA-v3"/>
    <property type="match status" value="1"/>
</dbReference>
<name>A0ABS4G3L0_9CLOT</name>
<dbReference type="InterPro" id="IPR023214">
    <property type="entry name" value="HAD_sf"/>
</dbReference>
<evidence type="ECO:0000256" key="1">
    <source>
        <dbReference type="ARBA" id="ARBA00001946"/>
    </source>
</evidence>
<dbReference type="InterPro" id="IPR023198">
    <property type="entry name" value="PGP-like_dom2"/>
</dbReference>
<accession>A0ABS4G3L0</accession>
<dbReference type="Gene3D" id="1.10.150.240">
    <property type="entry name" value="Putative phosphatase, domain 2"/>
    <property type="match status" value="1"/>
</dbReference>
<dbReference type="InterPro" id="IPR051600">
    <property type="entry name" value="Beta-PGM-like"/>
</dbReference>
<dbReference type="InterPro" id="IPR036412">
    <property type="entry name" value="HAD-like_sf"/>
</dbReference>
<dbReference type="SUPFAM" id="SSF56784">
    <property type="entry name" value="HAD-like"/>
    <property type="match status" value="1"/>
</dbReference>
<evidence type="ECO:0000313" key="6">
    <source>
        <dbReference type="EMBL" id="MBP1919134.1"/>
    </source>
</evidence>
<protein>
    <submittedName>
        <fullName evidence="6">HAD superfamily hydrolase (TIGR01509 family)</fullName>
    </submittedName>
</protein>
<dbReference type="Proteomes" id="UP001519271">
    <property type="component" value="Unassembled WGS sequence"/>
</dbReference>
<reference evidence="6 7" key="1">
    <citation type="submission" date="2021-03" db="EMBL/GenBank/DDBJ databases">
        <title>Genomic Encyclopedia of Type Strains, Phase IV (KMG-IV): sequencing the most valuable type-strain genomes for metagenomic binning, comparative biology and taxonomic classification.</title>
        <authorList>
            <person name="Goeker M."/>
        </authorList>
    </citation>
    <scope>NUCLEOTIDE SEQUENCE [LARGE SCALE GENOMIC DNA]</scope>
    <source>
        <strain evidence="6 7">DSM 6139</strain>
    </source>
</reference>
<dbReference type="PANTHER" id="PTHR46193:SF18">
    <property type="entry name" value="HEXITOL PHOSPHATASE B"/>
    <property type="match status" value="1"/>
</dbReference>
<keyword evidence="7" id="KW-1185">Reference proteome</keyword>
<evidence type="ECO:0000256" key="3">
    <source>
        <dbReference type="ARBA" id="ARBA00022723"/>
    </source>
</evidence>
<comment type="similarity">
    <text evidence="2">Belongs to the HAD-like hydrolase superfamily. CbbY/CbbZ/Gph/YieH family.</text>
</comment>
<evidence type="ECO:0000256" key="2">
    <source>
        <dbReference type="ARBA" id="ARBA00006171"/>
    </source>
</evidence>
<keyword evidence="3" id="KW-0479">Metal-binding</keyword>
<dbReference type="RefSeq" id="WP_209459341.1">
    <property type="nucleotide sequence ID" value="NZ_JAGGKC010000011.1"/>
</dbReference>
<proteinExistence type="inferred from homology"/>
<evidence type="ECO:0000256" key="5">
    <source>
        <dbReference type="ARBA" id="ARBA00023277"/>
    </source>
</evidence>
<dbReference type="SFLD" id="SFLDG01129">
    <property type="entry name" value="C1.5:_HAD__Beta-PGM__Phosphata"/>
    <property type="match status" value="1"/>
</dbReference>
<evidence type="ECO:0000313" key="7">
    <source>
        <dbReference type="Proteomes" id="UP001519271"/>
    </source>
</evidence>
<dbReference type="Gene3D" id="3.40.50.1000">
    <property type="entry name" value="HAD superfamily/HAD-like"/>
    <property type="match status" value="1"/>
</dbReference>
<dbReference type="SFLD" id="SFLDS00003">
    <property type="entry name" value="Haloacid_Dehalogenase"/>
    <property type="match status" value="1"/>
</dbReference>
<evidence type="ECO:0000256" key="4">
    <source>
        <dbReference type="ARBA" id="ARBA00022842"/>
    </source>
</evidence>
<dbReference type="SFLD" id="SFLDG01135">
    <property type="entry name" value="C1.5.6:_HAD__Beta-PGM__Phospha"/>
    <property type="match status" value="1"/>
</dbReference>